<dbReference type="GO" id="GO:0032259">
    <property type="term" value="P:methylation"/>
    <property type="evidence" value="ECO:0007669"/>
    <property type="project" value="UniProtKB-KW"/>
</dbReference>
<feature type="binding site" evidence="4">
    <location>
        <position position="22"/>
    </location>
    <ligand>
        <name>Zn(2+)</name>
        <dbReference type="ChEBI" id="CHEBI:29105"/>
    </ligand>
</feature>
<evidence type="ECO:0000313" key="8">
    <source>
        <dbReference type="EMBL" id="RMA81114.1"/>
    </source>
</evidence>
<dbReference type="EMBL" id="REFJ01000002">
    <property type="protein sequence ID" value="RMA81114.1"/>
    <property type="molecule type" value="Genomic_DNA"/>
</dbReference>
<evidence type="ECO:0000259" key="7">
    <source>
        <dbReference type="Pfam" id="PF21302"/>
    </source>
</evidence>
<dbReference type="PIRSF" id="PIRSF018249">
    <property type="entry name" value="MyrA_prd"/>
    <property type="match status" value="1"/>
</dbReference>
<proteinExistence type="predicted"/>
<feature type="binding site" evidence="4">
    <location>
        <position position="26"/>
    </location>
    <ligand>
        <name>Zn(2+)</name>
        <dbReference type="ChEBI" id="CHEBI:29105"/>
    </ligand>
</feature>
<accession>A0A3M0A9Z8</accession>
<dbReference type="InterPro" id="IPR016718">
    <property type="entry name" value="rRNA_m1G-MeTrfase_A_prd"/>
</dbReference>
<feature type="binding site" evidence="5">
    <location>
        <position position="178"/>
    </location>
    <ligand>
        <name>S-adenosyl-L-methionine</name>
        <dbReference type="ChEBI" id="CHEBI:59789"/>
    </ligand>
</feature>
<dbReference type="InterPro" id="IPR048647">
    <property type="entry name" value="RlmA_N"/>
</dbReference>
<keyword evidence="4" id="KW-0862">Zinc</keyword>
<evidence type="ECO:0000313" key="9">
    <source>
        <dbReference type="Proteomes" id="UP000267187"/>
    </source>
</evidence>
<dbReference type="InterPro" id="IPR029063">
    <property type="entry name" value="SAM-dependent_MTases_sf"/>
</dbReference>
<keyword evidence="9" id="KW-1185">Reference proteome</keyword>
<organism evidence="8 9">
    <name type="scientific">Umboniibacter marinipuniceus</name>
    <dbReference type="NCBI Taxonomy" id="569599"/>
    <lineage>
        <taxon>Bacteria</taxon>
        <taxon>Pseudomonadati</taxon>
        <taxon>Pseudomonadota</taxon>
        <taxon>Gammaproteobacteria</taxon>
        <taxon>Cellvibrionales</taxon>
        <taxon>Cellvibrionaceae</taxon>
        <taxon>Umboniibacter</taxon>
    </lineage>
</organism>
<dbReference type="SUPFAM" id="SSF53335">
    <property type="entry name" value="S-adenosyl-L-methionine-dependent methyltransferases"/>
    <property type="match status" value="1"/>
</dbReference>
<dbReference type="InterPro" id="IPR023576">
    <property type="entry name" value="UbiE/COQ5_MeTrFase_CS"/>
</dbReference>
<evidence type="ECO:0000256" key="3">
    <source>
        <dbReference type="ARBA" id="ARBA00022691"/>
    </source>
</evidence>
<name>A0A3M0A9Z8_9GAMM</name>
<dbReference type="PROSITE" id="PS01184">
    <property type="entry name" value="UBIE_2"/>
    <property type="match status" value="1"/>
</dbReference>
<keyword evidence="4" id="KW-0479">Metal-binding</keyword>
<dbReference type="CDD" id="cd02440">
    <property type="entry name" value="AdoMet_MTases"/>
    <property type="match status" value="1"/>
</dbReference>
<dbReference type="OrthoDB" id="108476at2"/>
<sequence>MARYRCPICREALQADITPVRCVNGHSFDRAKQGYLNLLPVQNKRSKSPGDSKEMVRARRDWLSLGYYQPIVSGVSQLLDGISANVLDAGCGEGYYTNALAPFCGAICGSDISKEAVLSASRQYPDIEFSVASNRDLPFENQQFSAVLSLFGFPVVEEFLRVLRPGGRIITVDPTRDHLIELKEALYSEVKPAAQSGLQGCTVECEVPIEFQMRIAQPGEVEKLLAMTPHYYRAPKDKLAALLDEPPKTISVSLVGRIWSGQL</sequence>
<feature type="binding site" evidence="5">
    <location>
        <position position="68"/>
    </location>
    <ligand>
        <name>S-adenosyl-L-methionine</name>
        <dbReference type="ChEBI" id="CHEBI:59789"/>
    </ligand>
</feature>
<feature type="binding site" evidence="5">
    <location>
        <begin position="93"/>
        <end position="94"/>
    </location>
    <ligand>
        <name>S-adenosyl-L-methionine</name>
        <dbReference type="ChEBI" id="CHEBI:59789"/>
    </ligand>
</feature>
<dbReference type="InterPro" id="IPR041698">
    <property type="entry name" value="Methyltransf_25"/>
</dbReference>
<feature type="domain" description="23S rRNA (guanine(745)-N(1))-methyltransferase N-terminal" evidence="7">
    <location>
        <begin position="4"/>
        <end position="47"/>
    </location>
</feature>
<evidence type="ECO:0000256" key="4">
    <source>
        <dbReference type="PIRSR" id="PIRSR018249-1"/>
    </source>
</evidence>
<feature type="binding site" evidence="4">
    <location>
        <position position="9"/>
    </location>
    <ligand>
        <name>Zn(2+)</name>
        <dbReference type="ChEBI" id="CHEBI:29105"/>
    </ligand>
</feature>
<dbReference type="Gene3D" id="3.40.50.150">
    <property type="entry name" value="Vaccinia Virus protein VP39"/>
    <property type="match status" value="1"/>
</dbReference>
<dbReference type="AlphaFoldDB" id="A0A3M0A9Z8"/>
<keyword evidence="2 8" id="KW-0808">Transferase</keyword>
<evidence type="ECO:0000256" key="2">
    <source>
        <dbReference type="ARBA" id="ARBA00022679"/>
    </source>
</evidence>
<feature type="binding site" evidence="4">
    <location>
        <position position="6"/>
    </location>
    <ligand>
        <name>Zn(2+)</name>
        <dbReference type="ChEBI" id="CHEBI:29105"/>
    </ligand>
</feature>
<dbReference type="PANTHER" id="PTHR42912:SF45">
    <property type="entry name" value="23S RRNA (GUANINE(745)-N(1))-METHYLTRANSFERASE"/>
    <property type="match status" value="1"/>
</dbReference>
<keyword evidence="3 5" id="KW-0949">S-adenosyl-L-methionine</keyword>
<feature type="domain" description="Methyltransferase" evidence="6">
    <location>
        <begin position="86"/>
        <end position="167"/>
    </location>
</feature>
<dbReference type="RefSeq" id="WP_121876275.1">
    <property type="nucleotide sequence ID" value="NZ_REFJ01000002.1"/>
</dbReference>
<reference evidence="8 9" key="1">
    <citation type="submission" date="2018-10" db="EMBL/GenBank/DDBJ databases">
        <title>Genomic Encyclopedia of Type Strains, Phase IV (KMG-IV): sequencing the most valuable type-strain genomes for metagenomic binning, comparative biology and taxonomic classification.</title>
        <authorList>
            <person name="Goeker M."/>
        </authorList>
    </citation>
    <scope>NUCLEOTIDE SEQUENCE [LARGE SCALE GENOMIC DNA]</scope>
    <source>
        <strain evidence="8 9">DSM 25080</strain>
    </source>
</reference>
<protein>
    <submittedName>
        <fullName evidence="8">23S rRNA (Guanine745-N1)-methyltransferase</fullName>
    </submittedName>
</protein>
<evidence type="ECO:0000256" key="1">
    <source>
        <dbReference type="ARBA" id="ARBA00022603"/>
    </source>
</evidence>
<dbReference type="GO" id="GO:0008168">
    <property type="term" value="F:methyltransferase activity"/>
    <property type="evidence" value="ECO:0007669"/>
    <property type="project" value="UniProtKB-KW"/>
</dbReference>
<evidence type="ECO:0000256" key="5">
    <source>
        <dbReference type="PIRSR" id="PIRSR018249-2"/>
    </source>
</evidence>
<dbReference type="PANTHER" id="PTHR42912">
    <property type="entry name" value="METHYLTRANSFERASE"/>
    <property type="match status" value="1"/>
</dbReference>
<comment type="caution">
    <text evidence="8">The sequence shown here is derived from an EMBL/GenBank/DDBJ whole genome shotgun (WGS) entry which is preliminary data.</text>
</comment>
<keyword evidence="1 8" id="KW-0489">Methyltransferase</keyword>
<dbReference type="Pfam" id="PF13649">
    <property type="entry name" value="Methyltransf_25"/>
    <property type="match status" value="1"/>
</dbReference>
<dbReference type="InterPro" id="IPR050508">
    <property type="entry name" value="Methyltransf_Superfamily"/>
</dbReference>
<dbReference type="Proteomes" id="UP000267187">
    <property type="component" value="Unassembled WGS sequence"/>
</dbReference>
<gene>
    <name evidence="8" type="ORF">DFR27_0912</name>
</gene>
<evidence type="ECO:0000259" key="6">
    <source>
        <dbReference type="Pfam" id="PF13649"/>
    </source>
</evidence>
<dbReference type="GO" id="GO:0046872">
    <property type="term" value="F:metal ion binding"/>
    <property type="evidence" value="ECO:0007669"/>
    <property type="project" value="UniProtKB-KW"/>
</dbReference>
<dbReference type="Pfam" id="PF21302">
    <property type="entry name" value="Zn_ribbon_RlmA"/>
    <property type="match status" value="1"/>
</dbReference>